<accession>A0ACB9LPB1</accession>
<protein>
    <submittedName>
        <fullName evidence="1">Uncharacterized protein</fullName>
    </submittedName>
</protein>
<gene>
    <name evidence="1" type="ORF">MLD38_037365</name>
</gene>
<evidence type="ECO:0000313" key="1">
    <source>
        <dbReference type="EMBL" id="KAI4312560.1"/>
    </source>
</evidence>
<reference evidence="2" key="1">
    <citation type="journal article" date="2023" name="Front. Plant Sci.">
        <title>Chromosomal-level genome assembly of Melastoma candidum provides insights into trichome evolution.</title>
        <authorList>
            <person name="Zhong Y."/>
            <person name="Wu W."/>
            <person name="Sun C."/>
            <person name="Zou P."/>
            <person name="Liu Y."/>
            <person name="Dai S."/>
            <person name="Zhou R."/>
        </authorList>
    </citation>
    <scope>NUCLEOTIDE SEQUENCE [LARGE SCALE GENOMIC DNA]</scope>
</reference>
<proteinExistence type="predicted"/>
<evidence type="ECO:0000313" key="2">
    <source>
        <dbReference type="Proteomes" id="UP001057402"/>
    </source>
</evidence>
<name>A0ACB9LPB1_9MYRT</name>
<organism evidence="1 2">
    <name type="scientific">Melastoma candidum</name>
    <dbReference type="NCBI Taxonomy" id="119954"/>
    <lineage>
        <taxon>Eukaryota</taxon>
        <taxon>Viridiplantae</taxon>
        <taxon>Streptophyta</taxon>
        <taxon>Embryophyta</taxon>
        <taxon>Tracheophyta</taxon>
        <taxon>Spermatophyta</taxon>
        <taxon>Magnoliopsida</taxon>
        <taxon>eudicotyledons</taxon>
        <taxon>Gunneridae</taxon>
        <taxon>Pentapetalae</taxon>
        <taxon>rosids</taxon>
        <taxon>malvids</taxon>
        <taxon>Myrtales</taxon>
        <taxon>Melastomataceae</taxon>
        <taxon>Melastomatoideae</taxon>
        <taxon>Melastomateae</taxon>
        <taxon>Melastoma</taxon>
    </lineage>
</organism>
<comment type="caution">
    <text evidence="1">The sequence shown here is derived from an EMBL/GenBank/DDBJ whole genome shotgun (WGS) entry which is preliminary data.</text>
</comment>
<keyword evidence="2" id="KW-1185">Reference proteome</keyword>
<dbReference type="Proteomes" id="UP001057402">
    <property type="component" value="Chromosome 11"/>
</dbReference>
<sequence>MVQSTRGSDSRDKTIEDATMEVVSADMGRASTEEGRGDGVLGSSNPWRLCGGESPNSEAHGEAGRTWVCRRWVQKWVAGEGQNWRAWRAAARGRSVAGFPKIGVIQSPPSWALAAVVEKFAPDAACVDWT</sequence>
<dbReference type="EMBL" id="CM042890">
    <property type="protein sequence ID" value="KAI4312560.1"/>
    <property type="molecule type" value="Genomic_DNA"/>
</dbReference>